<dbReference type="EMBL" id="JADEWZ010000014">
    <property type="protein sequence ID" value="MBE9116399.1"/>
    <property type="molecule type" value="Genomic_DNA"/>
</dbReference>
<gene>
    <name evidence="2" type="ORF">IQ249_10860</name>
</gene>
<comment type="caution">
    <text evidence="2">The sequence shown here is derived from an EMBL/GenBank/DDBJ whole genome shotgun (WGS) entry which is preliminary data.</text>
</comment>
<accession>A0A8J7DWJ4</accession>
<evidence type="ECO:0000256" key="1">
    <source>
        <dbReference type="SAM" id="MobiDB-lite"/>
    </source>
</evidence>
<keyword evidence="3" id="KW-1185">Reference proteome</keyword>
<proteinExistence type="predicted"/>
<dbReference type="Proteomes" id="UP000654482">
    <property type="component" value="Unassembled WGS sequence"/>
</dbReference>
<evidence type="ECO:0000313" key="2">
    <source>
        <dbReference type="EMBL" id="MBE9116399.1"/>
    </source>
</evidence>
<protein>
    <submittedName>
        <fullName evidence="2">Uncharacterized protein</fullName>
    </submittedName>
</protein>
<sequence>MKQQIEQRLQELKVEFESGQRFLAELEAQQTNLQNTLLRIQGAIQVLEEELAKANSSSSDNLEAETVEVVTNSHD</sequence>
<feature type="region of interest" description="Disordered" evidence="1">
    <location>
        <begin position="54"/>
        <end position="75"/>
    </location>
</feature>
<dbReference type="AlphaFoldDB" id="A0A8J7DWJ4"/>
<organism evidence="2 3">
    <name type="scientific">Lusitaniella coriacea LEGE 07157</name>
    <dbReference type="NCBI Taxonomy" id="945747"/>
    <lineage>
        <taxon>Bacteria</taxon>
        <taxon>Bacillati</taxon>
        <taxon>Cyanobacteriota</taxon>
        <taxon>Cyanophyceae</taxon>
        <taxon>Spirulinales</taxon>
        <taxon>Lusitaniellaceae</taxon>
        <taxon>Lusitaniella</taxon>
    </lineage>
</organism>
<reference evidence="2" key="1">
    <citation type="submission" date="2020-10" db="EMBL/GenBank/DDBJ databases">
        <authorList>
            <person name="Castelo-Branco R."/>
            <person name="Eusebio N."/>
            <person name="Adriana R."/>
            <person name="Vieira A."/>
            <person name="Brugerolle De Fraissinette N."/>
            <person name="Rezende De Castro R."/>
            <person name="Schneider M.P."/>
            <person name="Vasconcelos V."/>
            <person name="Leao P.N."/>
        </authorList>
    </citation>
    <scope>NUCLEOTIDE SEQUENCE</scope>
    <source>
        <strain evidence="2">LEGE 07157</strain>
    </source>
</reference>
<name>A0A8J7DWJ4_9CYAN</name>
<evidence type="ECO:0000313" key="3">
    <source>
        <dbReference type="Proteomes" id="UP000654482"/>
    </source>
</evidence>
<dbReference type="RefSeq" id="WP_194029495.1">
    <property type="nucleotide sequence ID" value="NZ_JADEWZ010000014.1"/>
</dbReference>